<comment type="caution">
    <text evidence="2">The sequence shown here is derived from an EMBL/GenBank/DDBJ whole genome shotgun (WGS) entry which is preliminary data.</text>
</comment>
<protein>
    <submittedName>
        <fullName evidence="2">DUF1571 domain-containing protein</fullName>
    </submittedName>
</protein>
<accession>A0A6L3NF05</accession>
<dbReference type="AlphaFoldDB" id="A0A6L3NF05"/>
<proteinExistence type="predicted"/>
<reference evidence="2 3" key="1">
    <citation type="submission" date="2019-09" db="EMBL/GenBank/DDBJ databases">
        <title>Draft genome sequences of 48 bacterial type strains from the CCUG.</title>
        <authorList>
            <person name="Tunovic T."/>
            <person name="Pineiro-Iglesias B."/>
            <person name="Unosson C."/>
            <person name="Inganas E."/>
            <person name="Ohlen M."/>
            <person name="Cardew S."/>
            <person name="Jensie-Markopoulos S."/>
            <person name="Salva-Serra F."/>
            <person name="Jaen-Luchoro D."/>
            <person name="Karlsson R."/>
            <person name="Svensson-Stadler L."/>
            <person name="Chun J."/>
            <person name="Moore E."/>
        </authorList>
    </citation>
    <scope>NUCLEOTIDE SEQUENCE [LARGE SCALE GENOMIC DNA]</scope>
    <source>
        <strain evidence="2 3">CCUG 65687</strain>
    </source>
</reference>
<evidence type="ECO:0000313" key="2">
    <source>
        <dbReference type="EMBL" id="KAB0671014.1"/>
    </source>
</evidence>
<organism evidence="2 3">
    <name type="scientific">Burkholderia territorii</name>
    <dbReference type="NCBI Taxonomy" id="1503055"/>
    <lineage>
        <taxon>Bacteria</taxon>
        <taxon>Pseudomonadati</taxon>
        <taxon>Pseudomonadota</taxon>
        <taxon>Betaproteobacteria</taxon>
        <taxon>Burkholderiales</taxon>
        <taxon>Burkholderiaceae</taxon>
        <taxon>Burkholderia</taxon>
        <taxon>Burkholderia cepacia complex</taxon>
    </lineage>
</organism>
<feature type="signal peptide" evidence="1">
    <location>
        <begin position="1"/>
        <end position="29"/>
    </location>
</feature>
<feature type="chain" id="PRO_5026893705" evidence="1">
    <location>
        <begin position="30"/>
        <end position="60"/>
    </location>
</feature>
<evidence type="ECO:0000256" key="1">
    <source>
        <dbReference type="SAM" id="SignalP"/>
    </source>
</evidence>
<gene>
    <name evidence="2" type="ORF">F7R13_16950</name>
</gene>
<sequence>MNEGTKRRTRHAAAALACMLSLAQAGLHAQETAAAASAVQEAALPADLAKVTREPVAQQA</sequence>
<name>A0A6L3NF05_9BURK</name>
<dbReference type="EMBL" id="VZOL01000220">
    <property type="protein sequence ID" value="KAB0671014.1"/>
    <property type="molecule type" value="Genomic_DNA"/>
</dbReference>
<evidence type="ECO:0000313" key="3">
    <source>
        <dbReference type="Proteomes" id="UP000473571"/>
    </source>
</evidence>
<keyword evidence="1" id="KW-0732">Signal</keyword>
<feature type="non-terminal residue" evidence="2">
    <location>
        <position position="60"/>
    </location>
</feature>
<dbReference type="Proteomes" id="UP000473571">
    <property type="component" value="Unassembled WGS sequence"/>
</dbReference>